<evidence type="ECO:0000313" key="3">
    <source>
        <dbReference type="Proteomes" id="UP000198964"/>
    </source>
</evidence>
<dbReference type="EMBL" id="FONW01000004">
    <property type="protein sequence ID" value="SFF30563.1"/>
    <property type="molecule type" value="Genomic_DNA"/>
</dbReference>
<keyword evidence="1" id="KW-0472">Membrane</keyword>
<feature type="transmembrane region" description="Helical" evidence="1">
    <location>
        <begin position="186"/>
        <end position="207"/>
    </location>
</feature>
<dbReference type="AlphaFoldDB" id="A0A1I2HM91"/>
<name>A0A1I2HM91_9BACT</name>
<gene>
    <name evidence="2" type="ORF">SAMN05216283_104148</name>
</gene>
<protein>
    <submittedName>
        <fullName evidence="2">Uncharacterized protein</fullName>
    </submittedName>
</protein>
<keyword evidence="1" id="KW-1133">Transmembrane helix</keyword>
<sequence length="292" mass="33080">MSIKTNNIKQIGLVILIITTLCFATNNSLATNTSADSVSTIKDLVSYWDILLYLACMLIIVPFVYIGYLKIHIVPEEQLPYHFGGEFTAKDILNHVEGLEKILGKKFSKFKRLIELLDNDTGGDLRTHSEIINSALLCIKFDGRRRLVVFWESSDVMLKVIVLLLPLIVATIVFISNIYYGLSGVIMSLVPMVFIVPLILTLFSNFLRISQNIFKKKGNQIPALSLAFLAVEALINTHVARSFDNETRDHYYYTMIHKYNNEVNAKFGFSEVHVRTSSEIYGSMKELTIGEK</sequence>
<keyword evidence="3" id="KW-1185">Reference proteome</keyword>
<dbReference type="RefSeq" id="WP_093919830.1">
    <property type="nucleotide sequence ID" value="NZ_FONW01000004.1"/>
</dbReference>
<feature type="transmembrane region" description="Helical" evidence="1">
    <location>
        <begin position="50"/>
        <end position="69"/>
    </location>
</feature>
<accession>A0A1I2HM91</accession>
<feature type="transmembrane region" description="Helical" evidence="1">
    <location>
        <begin position="12"/>
        <end position="30"/>
    </location>
</feature>
<dbReference type="Proteomes" id="UP000198964">
    <property type="component" value="Unassembled WGS sequence"/>
</dbReference>
<feature type="transmembrane region" description="Helical" evidence="1">
    <location>
        <begin position="156"/>
        <end position="180"/>
    </location>
</feature>
<evidence type="ECO:0000313" key="2">
    <source>
        <dbReference type="EMBL" id="SFF30563.1"/>
    </source>
</evidence>
<dbReference type="STRING" id="655355.SAMN05216283_104148"/>
<proteinExistence type="predicted"/>
<organism evidence="2 3">
    <name type="scientific">Sunxiuqinia elliptica</name>
    <dbReference type="NCBI Taxonomy" id="655355"/>
    <lineage>
        <taxon>Bacteria</taxon>
        <taxon>Pseudomonadati</taxon>
        <taxon>Bacteroidota</taxon>
        <taxon>Bacteroidia</taxon>
        <taxon>Marinilabiliales</taxon>
        <taxon>Prolixibacteraceae</taxon>
        <taxon>Sunxiuqinia</taxon>
    </lineage>
</organism>
<evidence type="ECO:0000256" key="1">
    <source>
        <dbReference type="SAM" id="Phobius"/>
    </source>
</evidence>
<keyword evidence="1" id="KW-0812">Transmembrane</keyword>
<reference evidence="2 3" key="1">
    <citation type="submission" date="2016-10" db="EMBL/GenBank/DDBJ databases">
        <authorList>
            <person name="de Groot N.N."/>
        </authorList>
    </citation>
    <scope>NUCLEOTIDE SEQUENCE [LARGE SCALE GENOMIC DNA]</scope>
    <source>
        <strain evidence="2 3">CGMCC 1.9156</strain>
    </source>
</reference>